<accession>A0ABQ8DCR4</accession>
<gene>
    <name evidence="1" type="ORF">HID58_019244</name>
</gene>
<sequence length="95" mass="10507">KALGSLNKSRDFFFWGGGGGGRGEDTWLIRKAKILNDVVEEIVMRLPVRSLSRTSLCLEQSALEKTSASFENSLIFEIKEIKGVIKISECCDGLL</sequence>
<evidence type="ECO:0000313" key="1">
    <source>
        <dbReference type="EMBL" id="KAH0926988.1"/>
    </source>
</evidence>
<reference evidence="1 2" key="1">
    <citation type="submission" date="2021-05" db="EMBL/GenBank/DDBJ databases">
        <title>Genome Assembly of Synthetic Allotetraploid Brassica napus Reveals Homoeologous Exchanges between Subgenomes.</title>
        <authorList>
            <person name="Davis J.T."/>
        </authorList>
    </citation>
    <scope>NUCLEOTIDE SEQUENCE [LARGE SCALE GENOMIC DNA]</scope>
    <source>
        <strain evidence="2">cv. Da-Ae</strain>
        <tissue evidence="1">Seedling</tissue>
    </source>
</reference>
<organism evidence="1 2">
    <name type="scientific">Brassica napus</name>
    <name type="common">Rape</name>
    <dbReference type="NCBI Taxonomy" id="3708"/>
    <lineage>
        <taxon>Eukaryota</taxon>
        <taxon>Viridiplantae</taxon>
        <taxon>Streptophyta</taxon>
        <taxon>Embryophyta</taxon>
        <taxon>Tracheophyta</taxon>
        <taxon>Spermatophyta</taxon>
        <taxon>Magnoliopsida</taxon>
        <taxon>eudicotyledons</taxon>
        <taxon>Gunneridae</taxon>
        <taxon>Pentapetalae</taxon>
        <taxon>rosids</taxon>
        <taxon>malvids</taxon>
        <taxon>Brassicales</taxon>
        <taxon>Brassicaceae</taxon>
        <taxon>Brassiceae</taxon>
        <taxon>Brassica</taxon>
    </lineage>
</organism>
<proteinExistence type="predicted"/>
<feature type="non-terminal residue" evidence="1">
    <location>
        <position position="1"/>
    </location>
</feature>
<name>A0ABQ8DCR4_BRANA</name>
<comment type="caution">
    <text evidence="1">The sequence shown here is derived from an EMBL/GenBank/DDBJ whole genome shotgun (WGS) entry which is preliminary data.</text>
</comment>
<dbReference type="Proteomes" id="UP000824890">
    <property type="component" value="Unassembled WGS sequence"/>
</dbReference>
<dbReference type="EMBL" id="JAGKQM010000005">
    <property type="protein sequence ID" value="KAH0926988.1"/>
    <property type="molecule type" value="Genomic_DNA"/>
</dbReference>
<protein>
    <submittedName>
        <fullName evidence="1">Uncharacterized protein</fullName>
    </submittedName>
</protein>
<keyword evidence="2" id="KW-1185">Reference proteome</keyword>
<evidence type="ECO:0000313" key="2">
    <source>
        <dbReference type="Proteomes" id="UP000824890"/>
    </source>
</evidence>